<name>X0BGH9_FUSOX</name>
<dbReference type="EMBL" id="JH658433">
    <property type="protein sequence ID" value="EXK80921.1"/>
    <property type="molecule type" value="Genomic_DNA"/>
</dbReference>
<proteinExistence type="predicted"/>
<sequence>MGYSASAFAAGGDRLLQKRGRHHDLASRAGPCGIKDGVPVSCMFVEIYVRASGQIDLSPQHVEQITSRSRFQEKGSEKNSTLMLTLIDDRDELSKKRQPK</sequence>
<dbReference type="AlphaFoldDB" id="X0BGH9"/>
<dbReference type="Proteomes" id="UP000030663">
    <property type="component" value="Unassembled WGS sequence"/>
</dbReference>
<gene>
    <name evidence="1" type="ORF">FOQG_14610</name>
</gene>
<evidence type="ECO:0000313" key="2">
    <source>
        <dbReference type="Proteomes" id="UP000030663"/>
    </source>
</evidence>
<organism evidence="1 2">
    <name type="scientific">Fusarium oxysporum f. sp. raphani 54005</name>
    <dbReference type="NCBI Taxonomy" id="1089458"/>
    <lineage>
        <taxon>Eukaryota</taxon>
        <taxon>Fungi</taxon>
        <taxon>Dikarya</taxon>
        <taxon>Ascomycota</taxon>
        <taxon>Pezizomycotina</taxon>
        <taxon>Sordariomycetes</taxon>
        <taxon>Hypocreomycetidae</taxon>
        <taxon>Hypocreales</taxon>
        <taxon>Nectriaceae</taxon>
        <taxon>Fusarium</taxon>
        <taxon>Fusarium oxysporum species complex</taxon>
    </lineage>
</organism>
<keyword evidence="2" id="KW-1185">Reference proteome</keyword>
<accession>X0BGH9</accession>
<evidence type="ECO:0000313" key="1">
    <source>
        <dbReference type="EMBL" id="EXK80921.1"/>
    </source>
</evidence>
<dbReference type="HOGENOM" id="CLU_2306312_0_0_1"/>
<reference evidence="1 2" key="1">
    <citation type="submission" date="2011-11" db="EMBL/GenBank/DDBJ databases">
        <title>The Genome Sequence of Fusarium oxysporum PHW815.</title>
        <authorList>
            <consortium name="The Broad Institute Genome Sequencing Platform"/>
            <person name="Ma L.-J."/>
            <person name="Gale L.R."/>
            <person name="Schwartz D.C."/>
            <person name="Zhou S."/>
            <person name="Corby-Kistler H."/>
            <person name="Young S.K."/>
            <person name="Zeng Q."/>
            <person name="Gargeya S."/>
            <person name="Fitzgerald M."/>
            <person name="Haas B."/>
            <person name="Abouelleil A."/>
            <person name="Alvarado L."/>
            <person name="Arachchi H.M."/>
            <person name="Berlin A."/>
            <person name="Brown A."/>
            <person name="Chapman S.B."/>
            <person name="Chen Z."/>
            <person name="Dunbar C."/>
            <person name="Freedman E."/>
            <person name="Gearin G."/>
            <person name="Goldberg J."/>
            <person name="Griggs A."/>
            <person name="Gujja S."/>
            <person name="Heiman D."/>
            <person name="Howarth C."/>
            <person name="Larson L."/>
            <person name="Lui A."/>
            <person name="MacDonald P.J.P."/>
            <person name="Montmayeur A."/>
            <person name="Murphy C."/>
            <person name="Neiman D."/>
            <person name="Pearson M."/>
            <person name="Priest M."/>
            <person name="Roberts A."/>
            <person name="Saif S."/>
            <person name="Shea T."/>
            <person name="Shenoy N."/>
            <person name="Sisk P."/>
            <person name="Stolte C."/>
            <person name="Sykes S."/>
            <person name="Wortman J."/>
            <person name="Nusbaum C."/>
            <person name="Birren B."/>
        </authorList>
    </citation>
    <scope>NUCLEOTIDE SEQUENCE [LARGE SCALE GENOMIC DNA]</scope>
    <source>
        <strain evidence="1 2">54005</strain>
    </source>
</reference>
<protein>
    <submittedName>
        <fullName evidence="1">Uncharacterized protein</fullName>
    </submittedName>
</protein>
<dbReference type="OrthoDB" id="5238236at2759"/>